<evidence type="ECO:0000259" key="6">
    <source>
        <dbReference type="PROSITE" id="PS50103"/>
    </source>
</evidence>
<dbReference type="InterPro" id="IPR053242">
    <property type="entry name" value="PAM2-like_domain"/>
</dbReference>
<dbReference type="CDD" id="cd14279">
    <property type="entry name" value="CUE"/>
    <property type="match status" value="1"/>
</dbReference>
<dbReference type="SUPFAM" id="SSF90229">
    <property type="entry name" value="CCCH zinc finger"/>
    <property type="match status" value="1"/>
</dbReference>
<evidence type="ECO:0008006" key="10">
    <source>
        <dbReference type="Google" id="ProtNLM"/>
    </source>
</evidence>
<feature type="domain" description="C3H1-type" evidence="6">
    <location>
        <begin position="286"/>
        <end position="308"/>
    </location>
</feature>
<evidence type="ECO:0000313" key="8">
    <source>
        <dbReference type="EMBL" id="KAG0024261.1"/>
    </source>
</evidence>
<feature type="region of interest" description="Disordered" evidence="5">
    <location>
        <begin position="409"/>
        <end position="428"/>
    </location>
</feature>
<reference evidence="8" key="1">
    <citation type="journal article" date="2020" name="Fungal Divers.">
        <title>Resolving the Mortierellaceae phylogeny through synthesis of multi-gene phylogenetics and phylogenomics.</title>
        <authorList>
            <person name="Vandepol N."/>
            <person name="Liber J."/>
            <person name="Desiro A."/>
            <person name="Na H."/>
            <person name="Kennedy M."/>
            <person name="Barry K."/>
            <person name="Grigoriev I.V."/>
            <person name="Miller A.N."/>
            <person name="O'Donnell K."/>
            <person name="Stajich J.E."/>
            <person name="Bonito G."/>
        </authorList>
    </citation>
    <scope>NUCLEOTIDE SEQUENCE</scope>
    <source>
        <strain evidence="8">NRRL 2769</strain>
    </source>
</reference>
<feature type="region of interest" description="Disordered" evidence="5">
    <location>
        <begin position="338"/>
        <end position="401"/>
    </location>
</feature>
<dbReference type="EMBL" id="JAAAID010000024">
    <property type="protein sequence ID" value="KAG0024261.1"/>
    <property type="molecule type" value="Genomic_DNA"/>
</dbReference>
<protein>
    <recommendedName>
        <fullName evidence="10">Smr domain-containing protein</fullName>
    </recommendedName>
</protein>
<dbReference type="SMART" id="SM00356">
    <property type="entry name" value="ZnF_C3H1"/>
    <property type="match status" value="2"/>
</dbReference>
<evidence type="ECO:0000313" key="9">
    <source>
        <dbReference type="Proteomes" id="UP000703661"/>
    </source>
</evidence>
<dbReference type="InterPro" id="IPR000571">
    <property type="entry name" value="Znf_CCCH"/>
</dbReference>
<dbReference type="Pfam" id="PF01713">
    <property type="entry name" value="Smr"/>
    <property type="match status" value="1"/>
</dbReference>
<feature type="zinc finger region" description="C3H1-type" evidence="4">
    <location>
        <begin position="309"/>
        <end position="336"/>
    </location>
</feature>
<keyword evidence="3 4" id="KW-0862">Zinc</keyword>
<keyword evidence="1 4" id="KW-0479">Metal-binding</keyword>
<proteinExistence type="predicted"/>
<evidence type="ECO:0000256" key="5">
    <source>
        <dbReference type="SAM" id="MobiDB-lite"/>
    </source>
</evidence>
<evidence type="ECO:0000256" key="1">
    <source>
        <dbReference type="ARBA" id="ARBA00022723"/>
    </source>
</evidence>
<evidence type="ECO:0000259" key="7">
    <source>
        <dbReference type="PROSITE" id="PS50828"/>
    </source>
</evidence>
<evidence type="ECO:0000256" key="4">
    <source>
        <dbReference type="PROSITE-ProRule" id="PRU00723"/>
    </source>
</evidence>
<feature type="compositionally biased region" description="Gly residues" evidence="5">
    <location>
        <begin position="116"/>
        <end position="126"/>
    </location>
</feature>
<dbReference type="Gene3D" id="3.30.1370.110">
    <property type="match status" value="1"/>
</dbReference>
<evidence type="ECO:0000256" key="3">
    <source>
        <dbReference type="ARBA" id="ARBA00022833"/>
    </source>
</evidence>
<feature type="zinc finger region" description="C3H1-type" evidence="4">
    <location>
        <begin position="286"/>
        <end position="308"/>
    </location>
</feature>
<dbReference type="Pfam" id="PF08590">
    <property type="entry name" value="DUF1771"/>
    <property type="match status" value="1"/>
</dbReference>
<accession>A0A9P6T4E4</accession>
<keyword evidence="2 4" id="KW-0863">Zinc-finger</keyword>
<feature type="domain" description="C3H1-type" evidence="6">
    <location>
        <begin position="309"/>
        <end position="336"/>
    </location>
</feature>
<dbReference type="PANTHER" id="PTHR46651:SF1">
    <property type="entry name" value="SMALL MUTS RELATED FAMILY PROTEIN"/>
    <property type="match status" value="1"/>
</dbReference>
<dbReference type="InterPro" id="IPR002625">
    <property type="entry name" value="Smr_dom"/>
</dbReference>
<organism evidence="8 9">
    <name type="scientific">Entomortierella chlamydospora</name>
    <dbReference type="NCBI Taxonomy" id="101097"/>
    <lineage>
        <taxon>Eukaryota</taxon>
        <taxon>Fungi</taxon>
        <taxon>Fungi incertae sedis</taxon>
        <taxon>Mucoromycota</taxon>
        <taxon>Mortierellomycotina</taxon>
        <taxon>Mortierellomycetes</taxon>
        <taxon>Mortierellales</taxon>
        <taxon>Mortierellaceae</taxon>
        <taxon>Entomortierella</taxon>
    </lineage>
</organism>
<dbReference type="SUPFAM" id="SSF160443">
    <property type="entry name" value="SMR domain-like"/>
    <property type="match status" value="1"/>
</dbReference>
<evidence type="ECO:0000256" key="2">
    <source>
        <dbReference type="ARBA" id="ARBA00022771"/>
    </source>
</evidence>
<gene>
    <name evidence="8" type="ORF">BGZ80_004775</name>
</gene>
<dbReference type="PROSITE" id="PS50828">
    <property type="entry name" value="SMR"/>
    <property type="match status" value="1"/>
</dbReference>
<comment type="caution">
    <text evidence="8">The sequence shown here is derived from an EMBL/GenBank/DDBJ whole genome shotgun (WGS) entry which is preliminary data.</text>
</comment>
<dbReference type="InterPro" id="IPR036855">
    <property type="entry name" value="Znf_CCCH_sf"/>
</dbReference>
<feature type="compositionally biased region" description="Low complexity" evidence="5">
    <location>
        <begin position="388"/>
        <end position="399"/>
    </location>
</feature>
<name>A0A9P6T4E4_9FUNG</name>
<dbReference type="Gene3D" id="4.10.1000.10">
    <property type="entry name" value="Zinc finger, CCCH-type"/>
    <property type="match status" value="1"/>
</dbReference>
<dbReference type="SMART" id="SM00463">
    <property type="entry name" value="SMR"/>
    <property type="match status" value="1"/>
</dbReference>
<dbReference type="PROSITE" id="PS50103">
    <property type="entry name" value="ZF_C3H1"/>
    <property type="match status" value="2"/>
</dbReference>
<feature type="domain" description="Smr" evidence="7">
    <location>
        <begin position="553"/>
        <end position="633"/>
    </location>
</feature>
<dbReference type="InterPro" id="IPR013899">
    <property type="entry name" value="DUF1771"/>
</dbReference>
<dbReference type="Proteomes" id="UP000703661">
    <property type="component" value="Unassembled WGS sequence"/>
</dbReference>
<dbReference type="SMART" id="SM01162">
    <property type="entry name" value="DUF1771"/>
    <property type="match status" value="1"/>
</dbReference>
<keyword evidence="9" id="KW-1185">Reference proteome</keyword>
<dbReference type="OrthoDB" id="3247158at2759"/>
<dbReference type="InterPro" id="IPR036063">
    <property type="entry name" value="Smr_dom_sf"/>
</dbReference>
<sequence>MATWISNYLASLGLGPEFEPYFTGVLYDQTLSEDEKSATIFECLETNCIVENVNLQDAVAELFTQYSLGGLFWMEAPIYAYTGSLEFQYHPTDTASRAIPIVRPEASEHTKSEAGDGAGSSEGGKPAGDPVTWARIDDDDEDYINPEVQQPNGLLTRDSRDPFDDDEFNPFAPPSASDLEVLSGTRNMSYNGYHTSTSLQSHYPPPIFYTDGSIEDDGSFSQTTNLDQDMTPLEMLMQIIQDVSPDKIEKAFEKCGYDFERTLEALMAARKSSEKEIIVPFAGDVRSTQTCRHFLQGNCFRKDCWYSHDLDSMVCKFWLKGQCLKGETCEFNHFLDTSRVREPSPPPVKQQPPKMDHFDFPSLSASTPSKNKGPGKGSKSNGEDSQENKGSNGNGKSNSPMDALVSQLEEKAKISSPPPAKPTISYSATAAAAASKPLTPLQRADDTEEQRRAFRLEMAPRSIPWLETGSTLNNAYLKSRAQAIEYGKARNRCFELANQAYLRNDGASAAKLSSQGREYNDLMMATHRDASRQIFNSRNQNMVKSTSKGETWIDLHGLHVDESLAFLDEFMEKLEKEVYTGTVYVVTGTGNHSSGSRAKLKPAIIDWLESWGYVWKEMSIDKVHGGVLAVQVIKGKA</sequence>
<dbReference type="GO" id="GO:0008270">
    <property type="term" value="F:zinc ion binding"/>
    <property type="evidence" value="ECO:0007669"/>
    <property type="project" value="UniProtKB-KW"/>
</dbReference>
<dbReference type="PANTHER" id="PTHR46651">
    <property type="entry name" value="POLYADENYLATE-BINDING PROTEIN-INTERACTING PROTEIN 7"/>
    <property type="match status" value="1"/>
</dbReference>
<feature type="region of interest" description="Disordered" evidence="5">
    <location>
        <begin position="106"/>
        <end position="164"/>
    </location>
</feature>
<dbReference type="AlphaFoldDB" id="A0A9P6T4E4"/>
<feature type="compositionally biased region" description="Low complexity" evidence="5">
    <location>
        <begin position="366"/>
        <end position="380"/>
    </location>
</feature>